<keyword evidence="1" id="KW-0472">Membrane</keyword>
<feature type="transmembrane region" description="Helical" evidence="1">
    <location>
        <begin position="179"/>
        <end position="207"/>
    </location>
</feature>
<keyword evidence="3" id="KW-1185">Reference proteome</keyword>
<evidence type="ECO:0000256" key="1">
    <source>
        <dbReference type="SAM" id="Phobius"/>
    </source>
</evidence>
<gene>
    <name evidence="2" type="ORF">MOZ60_08000</name>
</gene>
<feature type="transmembrane region" description="Helical" evidence="1">
    <location>
        <begin position="219"/>
        <end position="239"/>
    </location>
</feature>
<evidence type="ECO:0000313" key="2">
    <source>
        <dbReference type="EMBL" id="MDX8420037.1"/>
    </source>
</evidence>
<dbReference type="RefSeq" id="WP_370596278.1">
    <property type="nucleotide sequence ID" value="NZ_JALBUR010000020.1"/>
</dbReference>
<comment type="caution">
    <text evidence="2">The sequence shown here is derived from an EMBL/GenBank/DDBJ whole genome shotgun (WGS) entry which is preliminary data.</text>
</comment>
<keyword evidence="1" id="KW-0812">Transmembrane</keyword>
<accession>A0AB35U6A6</accession>
<name>A0AB35U6A6_9FIRM</name>
<proteinExistence type="predicted"/>
<sequence>MSKSIEKHKISLHGIDIVVISLALAEMVKSIPLISNIPNIDILLSFINFLNYILLLVVIFQKRYSGRLFLLFAFFAIIFAYGYLKSHMSAFLTAWLLLFALKDMDLSRILNDIHLSLGITIIIAIIFGIFSLGDFRSQFNTGFHLGFGHKNTFGAFLFEYYLTGLLAHRGSGYQVWKCIVFGLFVLLFTKSKTAAASLLLLPIILVIFERGLYSKFRRLFVFIAELIAPILLLFTYATAELFPVNTIVQKMNVVLTNRIFLNWFILSKNKITLFGQNVQLNYSGIYNEIINKWNINTTVDGTYIIMLLLLGLIPTIMFMIGYVAVVHRGGKRKDYLLITAAVLLANYALMETRFTSIFFNFVFFYLTAKVADVPRLEKKKNKVSLKIWHIEGI</sequence>
<feature type="transmembrane region" description="Helical" evidence="1">
    <location>
        <begin position="113"/>
        <end position="135"/>
    </location>
</feature>
<reference evidence="2 3" key="1">
    <citation type="submission" date="2022-03" db="EMBL/GenBank/DDBJ databases">
        <title>Novel taxa within the pig intestine.</title>
        <authorList>
            <person name="Wylensek D."/>
            <person name="Bishof K."/>
            <person name="Afrizal A."/>
            <person name="Clavel T."/>
        </authorList>
    </citation>
    <scope>NUCLEOTIDE SEQUENCE [LARGE SCALE GENOMIC DNA]</scope>
    <source>
        <strain evidence="2 3">CLA-KB-P133</strain>
    </source>
</reference>
<feature type="transmembrane region" description="Helical" evidence="1">
    <location>
        <begin position="303"/>
        <end position="323"/>
    </location>
</feature>
<organism evidence="2 3">
    <name type="scientific">Grylomicrobium aquisgranensis</name>
    <dbReference type="NCBI Taxonomy" id="2926318"/>
    <lineage>
        <taxon>Bacteria</taxon>
        <taxon>Bacillati</taxon>
        <taxon>Bacillota</taxon>
        <taxon>Erysipelotrichia</taxon>
        <taxon>Erysipelotrichales</taxon>
        <taxon>Erysipelotrichaceae</taxon>
        <taxon>Grylomicrobium</taxon>
    </lineage>
</organism>
<feature type="transmembrane region" description="Helical" evidence="1">
    <location>
        <begin position="40"/>
        <end position="61"/>
    </location>
</feature>
<feature type="transmembrane region" description="Helical" evidence="1">
    <location>
        <begin position="335"/>
        <end position="350"/>
    </location>
</feature>
<evidence type="ECO:0000313" key="3">
    <source>
        <dbReference type="Proteomes" id="UP001286174"/>
    </source>
</evidence>
<dbReference type="AlphaFoldDB" id="A0AB35U6A6"/>
<keyword evidence="1" id="KW-1133">Transmembrane helix</keyword>
<dbReference type="Proteomes" id="UP001286174">
    <property type="component" value="Unassembled WGS sequence"/>
</dbReference>
<protein>
    <submittedName>
        <fullName evidence="2">Uncharacterized protein</fullName>
    </submittedName>
</protein>
<feature type="transmembrane region" description="Helical" evidence="1">
    <location>
        <begin position="147"/>
        <end position="167"/>
    </location>
</feature>
<dbReference type="EMBL" id="JALBUR010000020">
    <property type="protein sequence ID" value="MDX8420037.1"/>
    <property type="molecule type" value="Genomic_DNA"/>
</dbReference>
<feature type="transmembrane region" description="Helical" evidence="1">
    <location>
        <begin position="68"/>
        <end position="101"/>
    </location>
</feature>
<feature type="transmembrane region" description="Helical" evidence="1">
    <location>
        <begin position="12"/>
        <end position="34"/>
    </location>
</feature>